<keyword evidence="9" id="KW-0249">Electron transport</keyword>
<dbReference type="EMBL" id="DQ412044">
    <property type="protein sequence ID" value="ABF18670.1"/>
    <property type="molecule type" value="Genomic_DNA"/>
</dbReference>
<keyword evidence="5 9" id="KW-0812">Transmembrane</keyword>
<dbReference type="InterPro" id="IPR000440">
    <property type="entry name" value="NADH_UbQ/plastoQ_OxRdtase_su3"/>
</dbReference>
<evidence type="ECO:0000256" key="5">
    <source>
        <dbReference type="ARBA" id="ARBA00022692"/>
    </source>
</evidence>
<evidence type="ECO:0000256" key="8">
    <source>
        <dbReference type="ARBA" id="ARBA00049551"/>
    </source>
</evidence>
<keyword evidence="9" id="KW-1278">Translocase</keyword>
<comment type="subcellular location">
    <subcellularLocation>
        <location evidence="1">Membrane</location>
    </subcellularLocation>
    <subcellularLocation>
        <location evidence="9">Mitochondrion membrane</location>
        <topology evidence="9">Multi-pass membrane protein</topology>
    </subcellularLocation>
</comment>
<keyword evidence="4 9" id="KW-0813">Transport</keyword>
<geneLocation type="mitochondrion" evidence="10"/>
<sequence length="93" mass="10934">MLNNNSHGNFSYLHFISSFECGFNSIMTSLSNFSGAFLRLLVFFILLDVEVVLFLNSFLVSWHVGIWWCYLMFLLVVMCGFFYEIYWGLILFS</sequence>
<keyword evidence="6 9" id="KW-1133">Transmembrane helix</keyword>
<evidence type="ECO:0000313" key="10">
    <source>
        <dbReference type="EMBL" id="ABF18670.1"/>
    </source>
</evidence>
<name>A3QRI3_MICSE</name>
<evidence type="ECO:0000256" key="9">
    <source>
        <dbReference type="RuleBase" id="RU003640"/>
    </source>
</evidence>
<keyword evidence="9 10" id="KW-0496">Mitochondrion</keyword>
<comment type="function">
    <text evidence="9">Core subunit of the mitochondrial membrane respiratory chain NADH dehydrogenase (Complex I) which catalyzes electron transfer from NADH through the respiratory chain, using ubiquinone as an electron acceptor. Essential for the catalytic activity of complex I.</text>
</comment>
<accession>A3QRI3</accession>
<dbReference type="EC" id="7.1.1.2" evidence="9"/>
<feature type="transmembrane region" description="Helical" evidence="9">
    <location>
        <begin position="37"/>
        <end position="59"/>
    </location>
</feature>
<gene>
    <name evidence="10" type="primary">ND3</name>
</gene>
<dbReference type="Pfam" id="PF00507">
    <property type="entry name" value="Oxidored_q4"/>
    <property type="match status" value="1"/>
</dbReference>
<evidence type="ECO:0000256" key="6">
    <source>
        <dbReference type="ARBA" id="ARBA00022989"/>
    </source>
</evidence>
<keyword evidence="9" id="KW-0520">NAD</keyword>
<feature type="transmembrane region" description="Helical" evidence="9">
    <location>
        <begin position="65"/>
        <end position="92"/>
    </location>
</feature>
<dbReference type="GO" id="GO:0008137">
    <property type="term" value="F:NADH dehydrogenase (ubiquinone) activity"/>
    <property type="evidence" value="ECO:0007669"/>
    <property type="project" value="UniProtKB-UniRule"/>
</dbReference>
<evidence type="ECO:0000256" key="4">
    <source>
        <dbReference type="ARBA" id="ARBA00022448"/>
    </source>
</evidence>
<organism evidence="10">
    <name type="scientific">Microcotyle sebastis</name>
    <name type="common">Parasitic monogenean flatworm</name>
    <dbReference type="NCBI Taxonomy" id="116890"/>
    <lineage>
        <taxon>Eukaryota</taxon>
        <taxon>Metazoa</taxon>
        <taxon>Spiralia</taxon>
        <taxon>Lophotrochozoa</taxon>
        <taxon>Platyhelminthes</taxon>
        <taxon>Monogenea</taxon>
        <taxon>Polyopisthocotylea</taxon>
        <taxon>Mazocraeidea</taxon>
        <taxon>Microcotylidae</taxon>
        <taxon>Microcotyle</taxon>
    </lineage>
</organism>
<evidence type="ECO:0000256" key="2">
    <source>
        <dbReference type="ARBA" id="ARBA00008472"/>
    </source>
</evidence>
<dbReference type="AlphaFoldDB" id="A3QRI3"/>
<protein>
    <recommendedName>
        <fullName evidence="3 9">NADH-ubiquinone oxidoreductase chain 3</fullName>
        <ecNumber evidence="9">7.1.1.2</ecNumber>
    </recommendedName>
</protein>
<evidence type="ECO:0000256" key="3">
    <source>
        <dbReference type="ARBA" id="ARBA00021007"/>
    </source>
</evidence>
<reference evidence="10" key="1">
    <citation type="submission" date="2006-02" db="EMBL/GenBank/DDBJ databases">
        <authorList>
            <person name="Park J.-K."/>
            <person name="Kim K.-H."/>
            <person name="Kang S.-H."/>
            <person name="Eom K.S."/>
            <person name="Cummings M.P."/>
        </authorList>
    </citation>
    <scope>NUCLEOTIDE SEQUENCE</scope>
</reference>
<keyword evidence="9" id="KW-0679">Respiratory chain</keyword>
<keyword evidence="9" id="KW-0830">Ubiquinone</keyword>
<proteinExistence type="inferred from homology"/>
<comment type="catalytic activity">
    <reaction evidence="8 9">
        <text>a ubiquinone + NADH + 5 H(+)(in) = a ubiquinol + NAD(+) + 4 H(+)(out)</text>
        <dbReference type="Rhea" id="RHEA:29091"/>
        <dbReference type="Rhea" id="RHEA-COMP:9565"/>
        <dbReference type="Rhea" id="RHEA-COMP:9566"/>
        <dbReference type="ChEBI" id="CHEBI:15378"/>
        <dbReference type="ChEBI" id="CHEBI:16389"/>
        <dbReference type="ChEBI" id="CHEBI:17976"/>
        <dbReference type="ChEBI" id="CHEBI:57540"/>
        <dbReference type="ChEBI" id="CHEBI:57945"/>
        <dbReference type="EC" id="7.1.1.2"/>
    </reaction>
</comment>
<keyword evidence="7 9" id="KW-0472">Membrane</keyword>
<evidence type="ECO:0000256" key="1">
    <source>
        <dbReference type="ARBA" id="ARBA00004370"/>
    </source>
</evidence>
<dbReference type="Gene3D" id="1.20.58.1610">
    <property type="entry name" value="NADH:ubiquinone/plastoquinone oxidoreductase, chain 3"/>
    <property type="match status" value="1"/>
</dbReference>
<evidence type="ECO:0000256" key="7">
    <source>
        <dbReference type="ARBA" id="ARBA00023136"/>
    </source>
</evidence>
<dbReference type="InterPro" id="IPR038430">
    <property type="entry name" value="NDAH_ubi_oxred_su3_sf"/>
</dbReference>
<comment type="similarity">
    <text evidence="2 9">Belongs to the complex I subunit 3 family.</text>
</comment>
<reference evidence="10" key="2">
    <citation type="journal article" date="2007" name="BMC Evol. Biol.">
        <title>A common origin of complex life cycles in parasitic flatworms: evidence from the complete mitochondrial genome of Microcotyle sebastis (Monogenea: Platyhelminthes).</title>
        <authorList>
            <person name="Park J.K."/>
            <person name="Kim K.H."/>
            <person name="Kang S."/>
            <person name="Kim W."/>
            <person name="Eom K.S."/>
            <person name="Littlewood D.T."/>
        </authorList>
    </citation>
    <scope>NUCLEOTIDE SEQUENCE</scope>
</reference>
<dbReference type="GO" id="GO:0031966">
    <property type="term" value="C:mitochondrial membrane"/>
    <property type="evidence" value="ECO:0007669"/>
    <property type="project" value="UniProtKB-SubCell"/>
</dbReference>